<sequence length="33" mass="3954">MRVTEAYTQIALTQEEKVFSDIINFFQDFAKRI</sequence>
<dbReference type="Proteomes" id="UP000034050">
    <property type="component" value="Unassembled WGS sequence"/>
</dbReference>
<name>A0A0G1FKA7_9BACT</name>
<reference evidence="1 2" key="1">
    <citation type="journal article" date="2015" name="Nature">
        <title>rRNA introns, odd ribosomes, and small enigmatic genomes across a large radiation of phyla.</title>
        <authorList>
            <person name="Brown C.T."/>
            <person name="Hug L.A."/>
            <person name="Thomas B.C."/>
            <person name="Sharon I."/>
            <person name="Castelle C.J."/>
            <person name="Singh A."/>
            <person name="Wilkins M.J."/>
            <person name="Williams K.H."/>
            <person name="Banfield J.F."/>
        </authorList>
    </citation>
    <scope>NUCLEOTIDE SEQUENCE [LARGE SCALE GENOMIC DNA]</scope>
</reference>
<proteinExistence type="predicted"/>
<evidence type="ECO:0000313" key="2">
    <source>
        <dbReference type="Proteomes" id="UP000034050"/>
    </source>
</evidence>
<gene>
    <name evidence="1" type="ORF">UV61_C0002G0039</name>
</gene>
<dbReference type="EMBL" id="LCFD01000002">
    <property type="protein sequence ID" value="KKS87318.1"/>
    <property type="molecule type" value="Genomic_DNA"/>
</dbReference>
<organism evidence="1 2">
    <name type="scientific">Candidatus Gottesmanbacteria bacterium GW2011_GWB1_43_11</name>
    <dbReference type="NCBI Taxonomy" id="1618446"/>
    <lineage>
        <taxon>Bacteria</taxon>
        <taxon>Candidatus Gottesmaniibacteriota</taxon>
    </lineage>
</organism>
<protein>
    <submittedName>
        <fullName evidence="1">Uncharacterized protein</fullName>
    </submittedName>
</protein>
<dbReference type="AlphaFoldDB" id="A0A0G1FKA7"/>
<comment type="caution">
    <text evidence="1">The sequence shown here is derived from an EMBL/GenBank/DDBJ whole genome shotgun (WGS) entry which is preliminary data.</text>
</comment>
<evidence type="ECO:0000313" key="1">
    <source>
        <dbReference type="EMBL" id="KKS87318.1"/>
    </source>
</evidence>
<accession>A0A0G1FKA7</accession>